<comment type="caution">
    <text evidence="4">The sequence shown here is derived from an EMBL/GenBank/DDBJ whole genome shotgun (WGS) entry which is preliminary data.</text>
</comment>
<evidence type="ECO:0008006" key="6">
    <source>
        <dbReference type="Google" id="ProtNLM"/>
    </source>
</evidence>
<dbReference type="SUPFAM" id="SSF48403">
    <property type="entry name" value="Ankyrin repeat"/>
    <property type="match status" value="1"/>
</dbReference>
<dbReference type="Gene3D" id="1.25.40.20">
    <property type="entry name" value="Ankyrin repeat-containing domain"/>
    <property type="match status" value="2"/>
</dbReference>
<keyword evidence="2 3" id="KW-0040">ANK repeat</keyword>
<dbReference type="Proteomes" id="UP001628179">
    <property type="component" value="Unassembled WGS sequence"/>
</dbReference>
<dbReference type="InterPro" id="IPR036770">
    <property type="entry name" value="Ankyrin_rpt-contain_sf"/>
</dbReference>
<feature type="repeat" description="ANK" evidence="3">
    <location>
        <begin position="516"/>
        <end position="548"/>
    </location>
</feature>
<dbReference type="InterPro" id="IPR002110">
    <property type="entry name" value="Ankyrin_rpt"/>
</dbReference>
<sequence>MAEIIGVVASAAGLLSLSIQIVDTTKKLKARSAAIKGLPETIEKIEHNLEFLRFFLSRVEELSNLPAATTDARYELLLSTCLADYSAVFDVLKRLERGLERGMSTKASRLRRLLAQGDQAIVTEIRSLDQLERRAYEHITLVMLALVDNKITATVAQTAGIQPGPTEDGRSDGLDYVPAEMVMQSVLRSPKISYCGVRHCHCSCHAKKTFWAFRYTPLGAIFRACDRESCNARRYQFSVQIQLSWLGIPISMVVGGEIITGAAGFSIKPVLGGVQRVVKATSMGFRTLVRLEHDDIDIQEAKETLRQLYRSDPTFKTHVNPQGRTYLQELVRCGPWGEYGHRNDLQLELLTLFVDEFRVKSGIDTPEFILEVAGWGCESAHLVIVDTLVRLGQSFEDTDDPLFTTWPEPCTPRSGPWEMYGAPNFEAQDPFYIGFVARIVDLNEGFGGTHPLHQAVCRRNTVMVKEWVVRLGQRIHAVSNFLGQTPMHAALAPESSDILNLLVSHVPALIDVPDKWGFTPLTYALAMGYGQAASLLIKKGASLTSRSNWRQLDFVECAFQWNKEDLIWDLLQDIEASPKGPFDVWARLAEQTRHVVKWLTSPMKKRWIDRFWETLLSTPDFGNRLNMVFGDNGSTLGHLLRTVDTTQRLIDVGFTRYNYRDKSGKHCLFPASKSLNSQVVGALLAAGTRADIRDHKGKTCLHKVVKKIGRIMEPEFAEVLAVFTVVRLLLSASRQQDTEPLASITDDCHCPCSENGHLASDQLSAQFQDMIMIDAISPLWVVEYLSTLEDANRGGEARQSILAQLRLWKFSRLGIPHRCRCFGGGEEEDRPWDIIEDEKKIEGLEAEMVELRQLSLDNLKLSLVSMMRESYEALKVEKVMKAQAKEKKRRRNPYQQFKTKHLPKVAIDETKDQVLTRIDLLFRHRELLDNFFDGLDNYRTDPLQIVYKYMEYIAILGGTEEMQADCDRINAILRVRLEWVVLFLWAMDLPGFPEVFEGWKQRREQANAA</sequence>
<dbReference type="PANTHER" id="PTHR24173">
    <property type="entry name" value="ANKYRIN REPEAT CONTAINING"/>
    <property type="match status" value="1"/>
</dbReference>
<dbReference type="PANTHER" id="PTHR24173:SF74">
    <property type="entry name" value="ANKYRIN REPEAT DOMAIN-CONTAINING PROTEIN 16"/>
    <property type="match status" value="1"/>
</dbReference>
<accession>A0ABQ0GQI1</accession>
<evidence type="ECO:0000313" key="4">
    <source>
        <dbReference type="EMBL" id="GAB1320001.1"/>
    </source>
</evidence>
<dbReference type="EMBL" id="BAAFSV010000006">
    <property type="protein sequence ID" value="GAB1320001.1"/>
    <property type="molecule type" value="Genomic_DNA"/>
</dbReference>
<keyword evidence="1" id="KW-0677">Repeat</keyword>
<dbReference type="Pfam" id="PF12796">
    <property type="entry name" value="Ank_2"/>
    <property type="match status" value="1"/>
</dbReference>
<reference evidence="4 5" key="1">
    <citation type="submission" date="2024-09" db="EMBL/GenBank/DDBJ databases">
        <title>Itraconazole resistance in Madurella fahalii resulting from another homologue of gene encoding cytochrome P450 14-alpha sterol demethylase (CYP51).</title>
        <authorList>
            <person name="Yoshioka I."/>
            <person name="Fahal A.H."/>
            <person name="Kaneko S."/>
            <person name="Yaguchi T."/>
        </authorList>
    </citation>
    <scope>NUCLEOTIDE SEQUENCE [LARGE SCALE GENOMIC DNA]</scope>
    <source>
        <strain evidence="4 5">IFM 68171</strain>
    </source>
</reference>
<evidence type="ECO:0000313" key="5">
    <source>
        <dbReference type="Proteomes" id="UP001628179"/>
    </source>
</evidence>
<evidence type="ECO:0000256" key="2">
    <source>
        <dbReference type="ARBA" id="ARBA00023043"/>
    </source>
</evidence>
<evidence type="ECO:0000256" key="3">
    <source>
        <dbReference type="PROSITE-ProRule" id="PRU00023"/>
    </source>
</evidence>
<keyword evidence="5" id="KW-1185">Reference proteome</keyword>
<proteinExistence type="predicted"/>
<dbReference type="PROSITE" id="PS50088">
    <property type="entry name" value="ANK_REPEAT"/>
    <property type="match status" value="1"/>
</dbReference>
<organism evidence="4 5">
    <name type="scientific">Madurella fahalii</name>
    <dbReference type="NCBI Taxonomy" id="1157608"/>
    <lineage>
        <taxon>Eukaryota</taxon>
        <taxon>Fungi</taxon>
        <taxon>Dikarya</taxon>
        <taxon>Ascomycota</taxon>
        <taxon>Pezizomycotina</taxon>
        <taxon>Sordariomycetes</taxon>
        <taxon>Sordariomycetidae</taxon>
        <taxon>Sordariales</taxon>
        <taxon>Sordariales incertae sedis</taxon>
        <taxon>Madurella</taxon>
    </lineage>
</organism>
<protein>
    <recommendedName>
        <fullName evidence="6">Fungal N-terminal domain-containing protein</fullName>
    </recommendedName>
</protein>
<name>A0ABQ0GQI1_9PEZI</name>
<dbReference type="GeneID" id="98180953"/>
<dbReference type="RefSeq" id="XP_070921731.1">
    <property type="nucleotide sequence ID" value="XM_071065630.1"/>
</dbReference>
<gene>
    <name evidence="4" type="ORF">MFIFM68171_10211</name>
</gene>
<dbReference type="SMART" id="SM00248">
    <property type="entry name" value="ANK"/>
    <property type="match status" value="5"/>
</dbReference>
<evidence type="ECO:0000256" key="1">
    <source>
        <dbReference type="ARBA" id="ARBA00022737"/>
    </source>
</evidence>